<dbReference type="AlphaFoldDB" id="A0A9W5T8M4"/>
<sequence length="730" mass="80193">MLGRKNFLYKWTTLLVFEALVGAVFTGYRLVAADASDGASITLDLGAEKLDSRLEGCNKLSGIVRYSVKHGVKGSITAVQFHEYKVEMPATPRVEEVFCASPFNNTFTVHFEDSSADEFTIGPEGITVNANKDRYVFKGPQKSTTTETKAEVKTESHHGTKQEHKPESHPETKLGSMVHDKTHAPHTNHARSPYTRASPYTSANEGNLKTTTESHSSTTSTLPKLSSKIQTLVNTAIPSIDADAEDGGLVAAAKDLNLQKSYVRPSYNPSSRLSDSLLHRRNESAHTHDEHKDKPAEHKASPVEHKDKPLEHKVSPLEHKDKPVEHKTSPLEHKDTTNNLRVEHKDTTNNLRTEHKAPEKEGRKEEKATSEEHHAGTPKDIVLVLDEEEPNVLVEDLDDIVCYKAAEGSIIKTLEIDGKSRDIKSPNAVSTIVCVIDNGKSYSIAVGNLGEKGNWVISYFKKNNVNILVDVTVKSLFRGLDFKKLFLGNAQTNLNVAVHIENFTFNGKKNASIKQVKINSPQFILESVSNGYTKSSEQILFGDNGAGLVANPGMKIIAMNTDKEKHEETLDVTFRGGDFALHKKYKQAKSKNAPYQRVPYDVYADHSLKNSLSIFDLPTSAKVRILSADSIETSAVMQGVDIAKFDDVAILKLAPSETNVLLLLESNEILLRAGGEHSVVIVNNEAGISADVYTTMGGVATRTIVTPKLRDPEAHDIIFLTGHEGATESS</sequence>
<dbReference type="Proteomes" id="UP001057455">
    <property type="component" value="Unassembled WGS sequence"/>
</dbReference>
<reference evidence="2" key="1">
    <citation type="submission" date="2019-12" db="EMBL/GenBank/DDBJ databases">
        <title>Genome sequence of Babesia ovis.</title>
        <authorList>
            <person name="Yamagishi J."/>
            <person name="Sevinc F."/>
            <person name="Xuan X."/>
        </authorList>
    </citation>
    <scope>NUCLEOTIDE SEQUENCE</scope>
    <source>
        <strain evidence="2">Selcuk</strain>
    </source>
</reference>
<dbReference type="OrthoDB" id="366439at2759"/>
<evidence type="ECO:0000313" key="2">
    <source>
        <dbReference type="EMBL" id="GFE53464.1"/>
    </source>
</evidence>
<organism evidence="2 3">
    <name type="scientific">Babesia ovis</name>
    <dbReference type="NCBI Taxonomy" id="5869"/>
    <lineage>
        <taxon>Eukaryota</taxon>
        <taxon>Sar</taxon>
        <taxon>Alveolata</taxon>
        <taxon>Apicomplexa</taxon>
        <taxon>Aconoidasida</taxon>
        <taxon>Piroplasmida</taxon>
        <taxon>Babesiidae</taxon>
        <taxon>Babesia</taxon>
    </lineage>
</organism>
<feature type="compositionally biased region" description="Polar residues" evidence="1">
    <location>
        <begin position="198"/>
        <end position="209"/>
    </location>
</feature>
<accession>A0A9W5T8M4</accession>
<feature type="region of interest" description="Disordered" evidence="1">
    <location>
        <begin position="281"/>
        <end position="379"/>
    </location>
</feature>
<feature type="compositionally biased region" description="Low complexity" evidence="1">
    <location>
        <begin position="210"/>
        <end position="224"/>
    </location>
</feature>
<comment type="caution">
    <text evidence="2">The sequence shown here is derived from an EMBL/GenBank/DDBJ whole genome shotgun (WGS) entry which is preliminary data.</text>
</comment>
<name>A0A9W5T8M4_BABOV</name>
<evidence type="ECO:0000313" key="3">
    <source>
        <dbReference type="Proteomes" id="UP001057455"/>
    </source>
</evidence>
<proteinExistence type="predicted"/>
<protein>
    <submittedName>
        <fullName evidence="2">Microtubule-associated protein 1A, putative</fullName>
    </submittedName>
</protein>
<dbReference type="EMBL" id="BLIY01000006">
    <property type="protein sequence ID" value="GFE53464.1"/>
    <property type="molecule type" value="Genomic_DNA"/>
</dbReference>
<keyword evidence="3" id="KW-1185">Reference proteome</keyword>
<evidence type="ECO:0000256" key="1">
    <source>
        <dbReference type="SAM" id="MobiDB-lite"/>
    </source>
</evidence>
<feature type="compositionally biased region" description="Basic and acidic residues" evidence="1">
    <location>
        <begin position="148"/>
        <end position="183"/>
    </location>
</feature>
<feature type="region of interest" description="Disordered" evidence="1">
    <location>
        <begin position="137"/>
        <end position="224"/>
    </location>
</feature>
<gene>
    <name evidence="2" type="ORF">BaOVIS_008680</name>
</gene>
<feature type="compositionally biased region" description="Basic and acidic residues" evidence="1">
    <location>
        <begin position="281"/>
        <end position="377"/>
    </location>
</feature>